<feature type="transmembrane region" description="Helical" evidence="1">
    <location>
        <begin position="235"/>
        <end position="253"/>
    </location>
</feature>
<keyword evidence="1" id="KW-1133">Transmembrane helix</keyword>
<keyword evidence="3" id="KW-1185">Reference proteome</keyword>
<evidence type="ECO:0000313" key="2">
    <source>
        <dbReference type="EMBL" id="EMY35851.1"/>
    </source>
</evidence>
<protein>
    <submittedName>
        <fullName evidence="2">Uncharacterized protein</fullName>
    </submittedName>
</protein>
<dbReference type="AlphaFoldDB" id="N1UZN6"/>
<proteinExistence type="predicted"/>
<organism evidence="2 3">
    <name type="scientific">Arthrobacter crystallopoietes BAB-32</name>
    <dbReference type="NCBI Taxonomy" id="1246476"/>
    <lineage>
        <taxon>Bacteria</taxon>
        <taxon>Bacillati</taxon>
        <taxon>Actinomycetota</taxon>
        <taxon>Actinomycetes</taxon>
        <taxon>Micrococcales</taxon>
        <taxon>Micrococcaceae</taxon>
        <taxon>Crystallibacter</taxon>
    </lineage>
</organism>
<evidence type="ECO:0000313" key="3">
    <source>
        <dbReference type="Proteomes" id="UP000010729"/>
    </source>
</evidence>
<dbReference type="EMBL" id="ANPE02000059">
    <property type="protein sequence ID" value="EMY35851.1"/>
    <property type="molecule type" value="Genomic_DNA"/>
</dbReference>
<name>N1UZN6_9MICC</name>
<gene>
    <name evidence="2" type="ORF">D477_002166</name>
</gene>
<feature type="transmembrane region" description="Helical" evidence="1">
    <location>
        <begin position="205"/>
        <end position="223"/>
    </location>
</feature>
<reference evidence="2 3" key="1">
    <citation type="journal article" date="2013" name="Genome Announc.">
        <title>Draft Genome Sequence of Arthrobacter crystallopoietes Strain BAB-32, Revealing Genes for Bioremediation.</title>
        <authorList>
            <person name="Joshi M.N."/>
            <person name="Pandit A.S."/>
            <person name="Sharma A."/>
            <person name="Pandya R.V."/>
            <person name="Desai S.M."/>
            <person name="Saxena A.K."/>
            <person name="Bagatharia S.B."/>
        </authorList>
    </citation>
    <scope>NUCLEOTIDE SEQUENCE [LARGE SCALE GENOMIC DNA]</scope>
    <source>
        <strain evidence="2 3">BAB-32</strain>
    </source>
</reference>
<sequence>MLAMLSYAVREFLPSRLIHEIGSGLDLEAIVRSSLENAGGAKSKINQVFTEARKGMPLSRLEESQVDIVQDVIVQAADHFLLLIEVDKSTVAQRSMVKYALDQDTPDDDRRGTKRVTISQEIPDFGFAASQHVEIQVPPGLMIERLDLQELGDEGGRIRHESSDWGDGKRSIAHCALHPTHRLNRGRWIVTVVPAQQGLYGFAKVAVPTVAASSIGAFIARFMDAYLVRDPTDIFASPSASILLVGPALLLSWMSRKPEHAMVARLQFPLRLMLLALASCLLLLAGVSAIPLTPHAWNAAWVLVVILALGSSIHFTCFAADLSLRQVVRFKR</sequence>
<feature type="transmembrane region" description="Helical" evidence="1">
    <location>
        <begin position="299"/>
        <end position="324"/>
    </location>
</feature>
<accession>N1UZN6</accession>
<evidence type="ECO:0000256" key="1">
    <source>
        <dbReference type="SAM" id="Phobius"/>
    </source>
</evidence>
<keyword evidence="1" id="KW-0472">Membrane</keyword>
<comment type="caution">
    <text evidence="2">The sequence shown here is derived from an EMBL/GenBank/DDBJ whole genome shotgun (WGS) entry which is preliminary data.</text>
</comment>
<feature type="transmembrane region" description="Helical" evidence="1">
    <location>
        <begin position="274"/>
        <end position="293"/>
    </location>
</feature>
<dbReference type="Proteomes" id="UP000010729">
    <property type="component" value="Unassembled WGS sequence"/>
</dbReference>
<keyword evidence="1" id="KW-0812">Transmembrane</keyword>